<evidence type="ECO:0000313" key="10">
    <source>
        <dbReference type="EMBL" id="GAA4069644.1"/>
    </source>
</evidence>
<evidence type="ECO:0000256" key="1">
    <source>
        <dbReference type="ARBA" id="ARBA00004970"/>
    </source>
</evidence>
<dbReference type="InterPro" id="IPR010140">
    <property type="entry name" value="Histidinol_P_phosphatase_HisJ"/>
</dbReference>
<dbReference type="CDD" id="cd12110">
    <property type="entry name" value="PHP_HisPPase_Hisj_like"/>
    <property type="match status" value="1"/>
</dbReference>
<feature type="domain" description="PHP" evidence="9">
    <location>
        <begin position="6"/>
        <end position="218"/>
    </location>
</feature>
<dbReference type="PANTHER" id="PTHR21039">
    <property type="entry name" value="HISTIDINOL PHOSPHATASE-RELATED"/>
    <property type="match status" value="1"/>
</dbReference>
<sequence>MKIIGDYHVHTPFCPHGTNDAWEDYIVKAIEIRLAEISFTEHAPLPRSFTDPVPEKDSAMALEQLEMYFQQGEALKLKYQEQIKINIGLEVDFIEGYEQETRQLLDYYGKRIDDAILSVHMLKLKNGEYVCLDYSEQEFGKIIEQCGSVEAVYQLYYQTVLLAIEADLGSYKPTRMGHLSLVEKFQKKYPSQFDNFELIEQILQLTKTKNYSLDLNTAGLYKPLCQSIYPNQQIIDRALALDIQLKPGSDSHQSTTIARGFDKIEKYFS</sequence>
<gene>
    <name evidence="10" type="primary">hisJ</name>
    <name evidence="10" type="ORF">GCM10022410_14460</name>
</gene>
<dbReference type="PANTHER" id="PTHR21039:SF0">
    <property type="entry name" value="HISTIDINOL-PHOSPHATASE"/>
    <property type="match status" value="1"/>
</dbReference>
<evidence type="ECO:0000256" key="2">
    <source>
        <dbReference type="ARBA" id="ARBA00009152"/>
    </source>
</evidence>
<dbReference type="Gene3D" id="3.20.20.140">
    <property type="entry name" value="Metal-dependent hydrolases"/>
    <property type="match status" value="1"/>
</dbReference>
<organism evidence="10 11">
    <name type="scientific">Amphibacillus indicireducens</name>
    <dbReference type="NCBI Taxonomy" id="1076330"/>
    <lineage>
        <taxon>Bacteria</taxon>
        <taxon>Bacillati</taxon>
        <taxon>Bacillota</taxon>
        <taxon>Bacilli</taxon>
        <taxon>Bacillales</taxon>
        <taxon>Bacillaceae</taxon>
        <taxon>Amphibacillus</taxon>
    </lineage>
</organism>
<comment type="pathway">
    <text evidence="1 8">Amino-acid biosynthesis; L-histidine biosynthesis; L-histidine from 5-phospho-alpha-D-ribose 1-diphosphate: step 8/9.</text>
</comment>
<dbReference type="InterPro" id="IPR016195">
    <property type="entry name" value="Pol/histidinol_Pase-like"/>
</dbReference>
<evidence type="ECO:0000256" key="7">
    <source>
        <dbReference type="ARBA" id="ARBA00049158"/>
    </source>
</evidence>
<comment type="caution">
    <text evidence="10">The sequence shown here is derived from an EMBL/GenBank/DDBJ whole genome shotgun (WGS) entry which is preliminary data.</text>
</comment>
<protein>
    <recommendedName>
        <fullName evidence="3 8">Histidinol-phosphatase</fullName>
        <shortName evidence="8">HolPase</shortName>
        <ecNumber evidence="3 8">3.1.3.15</ecNumber>
    </recommendedName>
</protein>
<accession>A0ABP7VLY1</accession>
<keyword evidence="6 8" id="KW-0368">Histidine biosynthesis</keyword>
<keyword evidence="5 8" id="KW-0378">Hydrolase</keyword>
<evidence type="ECO:0000256" key="6">
    <source>
        <dbReference type="ARBA" id="ARBA00023102"/>
    </source>
</evidence>
<dbReference type="EC" id="3.1.3.15" evidence="3 8"/>
<name>A0ABP7VLY1_9BACI</name>
<comment type="similarity">
    <text evidence="2 8">Belongs to the PHP hydrolase family. HisK subfamily.</text>
</comment>
<dbReference type="Proteomes" id="UP001501734">
    <property type="component" value="Unassembled WGS sequence"/>
</dbReference>
<evidence type="ECO:0000256" key="4">
    <source>
        <dbReference type="ARBA" id="ARBA00022605"/>
    </source>
</evidence>
<dbReference type="RefSeq" id="WP_344911743.1">
    <property type="nucleotide sequence ID" value="NZ_BAABDL010000074.1"/>
</dbReference>
<keyword evidence="11" id="KW-1185">Reference proteome</keyword>
<dbReference type="Pfam" id="PF02811">
    <property type="entry name" value="PHP"/>
    <property type="match status" value="1"/>
</dbReference>
<proteinExistence type="inferred from homology"/>
<evidence type="ECO:0000256" key="3">
    <source>
        <dbReference type="ARBA" id="ARBA00013085"/>
    </source>
</evidence>
<dbReference type="InterPro" id="IPR004013">
    <property type="entry name" value="PHP_dom"/>
</dbReference>
<dbReference type="EMBL" id="BAABDL010000074">
    <property type="protein sequence ID" value="GAA4069644.1"/>
    <property type="molecule type" value="Genomic_DNA"/>
</dbReference>
<evidence type="ECO:0000313" key="11">
    <source>
        <dbReference type="Proteomes" id="UP001501734"/>
    </source>
</evidence>
<evidence type="ECO:0000259" key="9">
    <source>
        <dbReference type="Pfam" id="PF02811"/>
    </source>
</evidence>
<dbReference type="NCBIfam" id="TIGR01856">
    <property type="entry name" value="hisJ_fam"/>
    <property type="match status" value="1"/>
</dbReference>
<dbReference type="SUPFAM" id="SSF89550">
    <property type="entry name" value="PHP domain-like"/>
    <property type="match status" value="1"/>
</dbReference>
<dbReference type="NCBIfam" id="NF005996">
    <property type="entry name" value="PRK08123.1"/>
    <property type="match status" value="1"/>
</dbReference>
<keyword evidence="4 8" id="KW-0028">Amino-acid biosynthesis</keyword>
<evidence type="ECO:0000256" key="5">
    <source>
        <dbReference type="ARBA" id="ARBA00022801"/>
    </source>
</evidence>
<comment type="catalytic activity">
    <reaction evidence="7 8">
        <text>L-histidinol phosphate + H2O = L-histidinol + phosphate</text>
        <dbReference type="Rhea" id="RHEA:14465"/>
        <dbReference type="ChEBI" id="CHEBI:15377"/>
        <dbReference type="ChEBI" id="CHEBI:43474"/>
        <dbReference type="ChEBI" id="CHEBI:57699"/>
        <dbReference type="ChEBI" id="CHEBI:57980"/>
        <dbReference type="EC" id="3.1.3.15"/>
    </reaction>
</comment>
<reference evidence="11" key="1">
    <citation type="journal article" date="2019" name="Int. J. Syst. Evol. Microbiol.">
        <title>The Global Catalogue of Microorganisms (GCM) 10K type strain sequencing project: providing services to taxonomists for standard genome sequencing and annotation.</title>
        <authorList>
            <consortium name="The Broad Institute Genomics Platform"/>
            <consortium name="The Broad Institute Genome Sequencing Center for Infectious Disease"/>
            <person name="Wu L."/>
            <person name="Ma J."/>
        </authorList>
    </citation>
    <scope>NUCLEOTIDE SEQUENCE [LARGE SCALE GENOMIC DNA]</scope>
    <source>
        <strain evidence="11">JCM 17250</strain>
    </source>
</reference>
<evidence type="ECO:0000256" key="8">
    <source>
        <dbReference type="RuleBase" id="RU366003"/>
    </source>
</evidence>